<dbReference type="PANTHER" id="PTHR43004:SF20">
    <property type="entry name" value="2-MONOOXYGENASE, PUTATIVE (AFU_ORTHOLOGUE AFUA_1G13660)-RELATED"/>
    <property type="match status" value="1"/>
</dbReference>
<dbReference type="InterPro" id="IPR038220">
    <property type="entry name" value="PHOX_C_sf"/>
</dbReference>
<dbReference type="GO" id="GO:0016709">
    <property type="term" value="F:oxidoreductase activity, acting on paired donors, with incorporation or reduction of molecular oxygen, NAD(P)H as one donor, and incorporation of one atom of oxygen"/>
    <property type="evidence" value="ECO:0007669"/>
    <property type="project" value="UniProtKB-ARBA"/>
</dbReference>
<name>A0A2T3B1N8_AMORE</name>
<protein>
    <recommendedName>
        <fullName evidence="9">FAD-binding domain-containing protein</fullName>
    </recommendedName>
</protein>
<comment type="similarity">
    <text evidence="1">Belongs to the PheA/TfdB FAD monooxygenase family.</text>
</comment>
<dbReference type="Pfam" id="PF01494">
    <property type="entry name" value="FAD_binding_3"/>
    <property type="match status" value="1"/>
</dbReference>
<dbReference type="SUPFAM" id="SSF51905">
    <property type="entry name" value="FAD/NAD(P)-binding domain"/>
    <property type="match status" value="1"/>
</dbReference>
<dbReference type="RefSeq" id="XP_024720836.1">
    <property type="nucleotide sequence ID" value="XM_024860730.1"/>
</dbReference>
<dbReference type="GeneID" id="36568811"/>
<dbReference type="InterPro" id="IPR012941">
    <property type="entry name" value="Phe_hydrox_C_dim_dom"/>
</dbReference>
<dbReference type="OrthoDB" id="1716816at2759"/>
<gene>
    <name evidence="7" type="ORF">M430DRAFT_101627</name>
</gene>
<dbReference type="SUPFAM" id="SSF54373">
    <property type="entry name" value="FAD-linked reductases, C-terminal domain"/>
    <property type="match status" value="1"/>
</dbReference>
<keyword evidence="3" id="KW-0274">FAD</keyword>
<dbReference type="PANTHER" id="PTHR43004">
    <property type="entry name" value="TRK SYSTEM POTASSIUM UPTAKE PROTEIN"/>
    <property type="match status" value="1"/>
</dbReference>
<dbReference type="InterPro" id="IPR050641">
    <property type="entry name" value="RIFMO-like"/>
</dbReference>
<evidence type="ECO:0000256" key="4">
    <source>
        <dbReference type="ARBA" id="ARBA00023002"/>
    </source>
</evidence>
<dbReference type="InterPro" id="IPR036188">
    <property type="entry name" value="FAD/NAD-bd_sf"/>
</dbReference>
<dbReference type="InterPro" id="IPR002938">
    <property type="entry name" value="FAD-bd"/>
</dbReference>
<dbReference type="STRING" id="857342.A0A2T3B1N8"/>
<dbReference type="CDD" id="cd02979">
    <property type="entry name" value="PHOX_C"/>
    <property type="match status" value="1"/>
</dbReference>
<reference evidence="7 8" key="1">
    <citation type="journal article" date="2018" name="New Phytol.">
        <title>Comparative genomics and transcriptomics depict ericoid mycorrhizal fungi as versatile saprotrophs and plant mutualists.</title>
        <authorList>
            <person name="Martino E."/>
            <person name="Morin E."/>
            <person name="Grelet G.A."/>
            <person name="Kuo A."/>
            <person name="Kohler A."/>
            <person name="Daghino S."/>
            <person name="Barry K.W."/>
            <person name="Cichocki N."/>
            <person name="Clum A."/>
            <person name="Dockter R.B."/>
            <person name="Hainaut M."/>
            <person name="Kuo R.C."/>
            <person name="LaButti K."/>
            <person name="Lindahl B.D."/>
            <person name="Lindquist E.A."/>
            <person name="Lipzen A."/>
            <person name="Khouja H.R."/>
            <person name="Magnuson J."/>
            <person name="Murat C."/>
            <person name="Ohm R.A."/>
            <person name="Singer S.W."/>
            <person name="Spatafora J.W."/>
            <person name="Wang M."/>
            <person name="Veneault-Fourrey C."/>
            <person name="Henrissat B."/>
            <person name="Grigoriev I.V."/>
            <person name="Martin F.M."/>
            <person name="Perotto S."/>
        </authorList>
    </citation>
    <scope>NUCLEOTIDE SEQUENCE [LARGE SCALE GENOMIC DNA]</scope>
    <source>
        <strain evidence="7 8">ATCC 22711</strain>
    </source>
</reference>
<evidence type="ECO:0000256" key="1">
    <source>
        <dbReference type="ARBA" id="ARBA00007801"/>
    </source>
</evidence>
<dbReference type="Proteomes" id="UP000241818">
    <property type="component" value="Unassembled WGS sequence"/>
</dbReference>
<keyword evidence="2" id="KW-0285">Flavoprotein</keyword>
<feature type="domain" description="Phenol hydroxylase-like C-terminal dimerisation" evidence="6">
    <location>
        <begin position="468"/>
        <end position="682"/>
    </location>
</feature>
<keyword evidence="4" id="KW-0560">Oxidoreductase</keyword>
<accession>A0A2T3B1N8</accession>
<organism evidence="7 8">
    <name type="scientific">Amorphotheca resinae ATCC 22711</name>
    <dbReference type="NCBI Taxonomy" id="857342"/>
    <lineage>
        <taxon>Eukaryota</taxon>
        <taxon>Fungi</taxon>
        <taxon>Dikarya</taxon>
        <taxon>Ascomycota</taxon>
        <taxon>Pezizomycotina</taxon>
        <taxon>Leotiomycetes</taxon>
        <taxon>Helotiales</taxon>
        <taxon>Amorphothecaceae</taxon>
        <taxon>Amorphotheca</taxon>
    </lineage>
</organism>
<dbReference type="InParanoid" id="A0A2T3B1N8"/>
<proteinExistence type="inferred from homology"/>
<evidence type="ECO:0000313" key="7">
    <source>
        <dbReference type="EMBL" id="PSS18484.1"/>
    </source>
</evidence>
<dbReference type="Gene3D" id="3.40.30.20">
    <property type="match status" value="1"/>
</dbReference>
<evidence type="ECO:0008006" key="9">
    <source>
        <dbReference type="Google" id="ProtNLM"/>
    </source>
</evidence>
<evidence type="ECO:0000259" key="6">
    <source>
        <dbReference type="Pfam" id="PF07976"/>
    </source>
</evidence>
<dbReference type="GO" id="GO:0071949">
    <property type="term" value="F:FAD binding"/>
    <property type="evidence" value="ECO:0007669"/>
    <property type="project" value="InterPro"/>
</dbReference>
<keyword evidence="8" id="KW-1185">Reference proteome</keyword>
<evidence type="ECO:0000259" key="5">
    <source>
        <dbReference type="Pfam" id="PF01494"/>
    </source>
</evidence>
<dbReference type="PRINTS" id="PR00420">
    <property type="entry name" value="RNGMNOXGNASE"/>
</dbReference>
<evidence type="ECO:0000313" key="8">
    <source>
        <dbReference type="Proteomes" id="UP000241818"/>
    </source>
</evidence>
<dbReference type="InterPro" id="IPR036249">
    <property type="entry name" value="Thioredoxin-like_sf"/>
</dbReference>
<dbReference type="Pfam" id="PF07976">
    <property type="entry name" value="Phe_hydrox_dim"/>
    <property type="match status" value="1"/>
</dbReference>
<evidence type="ECO:0000256" key="3">
    <source>
        <dbReference type="ARBA" id="ARBA00022827"/>
    </source>
</evidence>
<evidence type="ECO:0000256" key="2">
    <source>
        <dbReference type="ARBA" id="ARBA00022630"/>
    </source>
</evidence>
<dbReference type="SUPFAM" id="SSF52833">
    <property type="entry name" value="Thioredoxin-like"/>
    <property type="match status" value="1"/>
</dbReference>
<dbReference type="Gene3D" id="3.30.9.10">
    <property type="entry name" value="D-Amino Acid Oxidase, subunit A, domain 2"/>
    <property type="match status" value="1"/>
</dbReference>
<feature type="domain" description="FAD-binding" evidence="5">
    <location>
        <begin position="21"/>
        <end position="425"/>
    </location>
</feature>
<dbReference type="AlphaFoldDB" id="A0A2T3B1N8"/>
<dbReference type="Gene3D" id="3.50.50.60">
    <property type="entry name" value="FAD/NAD(P)-binding domain"/>
    <property type="match status" value="1"/>
</dbReference>
<dbReference type="EMBL" id="KZ679011">
    <property type="protein sequence ID" value="PSS18484.1"/>
    <property type="molecule type" value="Genomic_DNA"/>
</dbReference>
<sequence>MSASRSNITVPTSAAPGKTSEVDVLIVGAGPAGLMAATWFARCGIKARIVDKRGTKIYNGQADGLQCRTLEIFDSFGFADRAWKESNHMIEICLWNPNSEGVLRRSDRIPDTIPGLSRFQQVVLHQGRIERFFLDSLKEHSDIRIERGVMPEKLTFNEEDAEKEDAYPIEVVLQHLSDEEMNPEQSKSTAGAAVSDGLFRSNLAPDDTEELLQQAAAKGRTSSRETVRAKYMIGCDGAHSWTRKQLGFALEGEQTDYIWGVLDIIPITDFPDIRVRCAIHSANSGSIMVIPRENKLVRLYIQMTTTEKGGATVNRSNITPDMILKAANKTLAPYTLSYEYCDWWTAYQIGQRVGSNFSKNERIFLAGDAVHTHSPKAGQGMNVSMQDTYNLCWKISNVLNGVAERSILKTYQSERRRIAQDLIAFDHRFSRLFSGRPAKDVMDETGISMEEFKNAFEKGNLFASGVAVDYGSSLIVAKPGSSAEQGDGTDVEQKSDKLRVIGKQELASNIKLGMRMPSFKVLNQSDARPWHFQEVLRSNGKWRIVIFAGDLSKKEQMDRYKKLGEALAAPTSFLHRFTPAGKPIDSVIEILTIHSGPRTEIELHDFPEIFRPWSKREGWDYWKIYVDAPSYHEGFGEAYKNYGVDAAKGCAVILRPDQYVSWLGNLEDVQEMDHFFSGFMKVRN</sequence>